<accession>A0A1F7X8W5</accession>
<dbReference type="InterPro" id="IPR011990">
    <property type="entry name" value="TPR-like_helical_dom_sf"/>
</dbReference>
<dbReference type="Gene3D" id="1.25.40.10">
    <property type="entry name" value="Tetratricopeptide repeat domain"/>
    <property type="match status" value="1"/>
</dbReference>
<proteinExistence type="predicted"/>
<dbReference type="InterPro" id="IPR019734">
    <property type="entry name" value="TPR_rpt"/>
</dbReference>
<reference evidence="2 3" key="1">
    <citation type="journal article" date="2016" name="Nat. Commun.">
        <title>Thousands of microbial genomes shed light on interconnected biogeochemical processes in an aquifer system.</title>
        <authorList>
            <person name="Anantharaman K."/>
            <person name="Brown C.T."/>
            <person name="Hug L.A."/>
            <person name="Sharon I."/>
            <person name="Castelle C.J."/>
            <person name="Probst A.J."/>
            <person name="Thomas B.C."/>
            <person name="Singh A."/>
            <person name="Wilkins M.J."/>
            <person name="Karaoz U."/>
            <person name="Brodie E.L."/>
            <person name="Williams K.H."/>
            <person name="Hubbard S.S."/>
            <person name="Banfield J.F."/>
        </authorList>
    </citation>
    <scope>NUCLEOTIDE SEQUENCE [LARGE SCALE GENOMIC DNA]</scope>
</reference>
<dbReference type="EMBL" id="MGFS01000016">
    <property type="protein sequence ID" value="OGM11490.1"/>
    <property type="molecule type" value="Genomic_DNA"/>
</dbReference>
<feature type="repeat" description="TPR" evidence="1">
    <location>
        <begin position="36"/>
        <end position="69"/>
    </location>
</feature>
<keyword evidence="1" id="KW-0802">TPR repeat</keyword>
<comment type="caution">
    <text evidence="2">The sequence shown here is derived from an EMBL/GenBank/DDBJ whole genome shotgun (WGS) entry which is preliminary data.</text>
</comment>
<dbReference type="Proteomes" id="UP000177053">
    <property type="component" value="Unassembled WGS sequence"/>
</dbReference>
<sequence length="229" mass="25824">MDTDLAQIAINHAINGNWNEAIIINKQILKINSKDIDALNRLARAYAELGNLQKAKIYSQKVLKLDAYNPIAKKCLSKWKVLKKGEVINLPPTSPKNFLEEPGKTKIVPLLNLGSPKVLAKLDAGDEVLINTHAHRISIMTKGGEYIGRLTDDLSARLRELIKYGNEYQAFIKSVSNNDTKVFLKEVKRAAKLSDIPSFSTEKIDYISFTPPELVHKKRDLARQDFEEE</sequence>
<name>A0A1F7X8W5_9BACT</name>
<evidence type="ECO:0000313" key="2">
    <source>
        <dbReference type="EMBL" id="OGM11490.1"/>
    </source>
</evidence>
<organism evidence="2 3">
    <name type="scientific">Candidatus Woesebacteria bacterium RBG_16_34_12</name>
    <dbReference type="NCBI Taxonomy" id="1802480"/>
    <lineage>
        <taxon>Bacteria</taxon>
        <taxon>Candidatus Woeseibacteriota</taxon>
    </lineage>
</organism>
<dbReference type="AlphaFoldDB" id="A0A1F7X8W5"/>
<dbReference type="SUPFAM" id="SSF48452">
    <property type="entry name" value="TPR-like"/>
    <property type="match status" value="1"/>
</dbReference>
<dbReference type="PROSITE" id="PS50005">
    <property type="entry name" value="TPR"/>
    <property type="match status" value="1"/>
</dbReference>
<evidence type="ECO:0000313" key="3">
    <source>
        <dbReference type="Proteomes" id="UP000177053"/>
    </source>
</evidence>
<evidence type="ECO:0000256" key="1">
    <source>
        <dbReference type="PROSITE-ProRule" id="PRU00339"/>
    </source>
</evidence>
<gene>
    <name evidence="2" type="ORF">A2Z22_00370</name>
</gene>
<protein>
    <submittedName>
        <fullName evidence="2">Uncharacterized protein</fullName>
    </submittedName>
</protein>